<reference evidence="1 2" key="1">
    <citation type="submission" date="2024-01" db="EMBL/GenBank/DDBJ databases">
        <title>The complete chloroplast genome sequence of Lithospermum erythrorhizon: insights into the phylogenetic relationship among Boraginaceae species and the maternal lineages of purple gromwells.</title>
        <authorList>
            <person name="Okada T."/>
            <person name="Watanabe K."/>
        </authorList>
    </citation>
    <scope>NUCLEOTIDE SEQUENCE [LARGE SCALE GENOMIC DNA]</scope>
</reference>
<dbReference type="AlphaFoldDB" id="A0AAV3RDC3"/>
<evidence type="ECO:0000313" key="1">
    <source>
        <dbReference type="EMBL" id="GAA0174295.1"/>
    </source>
</evidence>
<proteinExistence type="predicted"/>
<accession>A0AAV3RDC3</accession>
<gene>
    <name evidence="1" type="ORF">LIER_27717</name>
</gene>
<protein>
    <submittedName>
        <fullName evidence="1">Uncharacterized protein</fullName>
    </submittedName>
</protein>
<sequence length="196" mass="22774">MGDFNDILCHEEKNGGNTRTGSMAMFRDFVRQCGLLDLGFSGHPLKIEDIQSKIKEAFERGTLDGAEVRSLEFELDRAWEEKEVYWKERAKFKLLKEGARNTKFFHATAMIRRRTNRILGIEDGEGFWQEGEGRVEREVLRYFEEIFSANIVCHPEKGTQSVDHRVTKEMNRKLTRVVTGKEVKRVVFEMPANKSP</sequence>
<dbReference type="EMBL" id="BAABME010009009">
    <property type="protein sequence ID" value="GAA0174295.1"/>
    <property type="molecule type" value="Genomic_DNA"/>
</dbReference>
<name>A0AAV3RDC3_LITER</name>
<dbReference type="Proteomes" id="UP001454036">
    <property type="component" value="Unassembled WGS sequence"/>
</dbReference>
<keyword evidence="2" id="KW-1185">Reference proteome</keyword>
<comment type="caution">
    <text evidence="1">The sequence shown here is derived from an EMBL/GenBank/DDBJ whole genome shotgun (WGS) entry which is preliminary data.</text>
</comment>
<evidence type="ECO:0000313" key="2">
    <source>
        <dbReference type="Proteomes" id="UP001454036"/>
    </source>
</evidence>
<organism evidence="1 2">
    <name type="scientific">Lithospermum erythrorhizon</name>
    <name type="common">Purple gromwell</name>
    <name type="synonym">Lithospermum officinale var. erythrorhizon</name>
    <dbReference type="NCBI Taxonomy" id="34254"/>
    <lineage>
        <taxon>Eukaryota</taxon>
        <taxon>Viridiplantae</taxon>
        <taxon>Streptophyta</taxon>
        <taxon>Embryophyta</taxon>
        <taxon>Tracheophyta</taxon>
        <taxon>Spermatophyta</taxon>
        <taxon>Magnoliopsida</taxon>
        <taxon>eudicotyledons</taxon>
        <taxon>Gunneridae</taxon>
        <taxon>Pentapetalae</taxon>
        <taxon>asterids</taxon>
        <taxon>lamiids</taxon>
        <taxon>Boraginales</taxon>
        <taxon>Boraginaceae</taxon>
        <taxon>Boraginoideae</taxon>
        <taxon>Lithospermeae</taxon>
        <taxon>Lithospermum</taxon>
    </lineage>
</organism>